<feature type="transmembrane region" description="Helical" evidence="9">
    <location>
        <begin position="245"/>
        <end position="268"/>
    </location>
</feature>
<feature type="transmembrane region" description="Helical" evidence="9">
    <location>
        <begin position="119"/>
        <end position="145"/>
    </location>
</feature>
<keyword evidence="13" id="KW-1185">Reference proteome</keyword>
<keyword evidence="5" id="KW-0997">Cell inner membrane</keyword>
<organism evidence="12 13">
    <name type="scientific">candidate division CSSED10-310 bacterium</name>
    <dbReference type="NCBI Taxonomy" id="2855610"/>
    <lineage>
        <taxon>Bacteria</taxon>
        <taxon>Bacteria division CSSED10-310</taxon>
    </lineage>
</organism>
<protein>
    <recommendedName>
        <fullName evidence="9">Transport permease protein</fullName>
    </recommendedName>
</protein>
<evidence type="ECO:0000256" key="8">
    <source>
        <dbReference type="ARBA" id="ARBA00023136"/>
    </source>
</evidence>
<evidence type="ECO:0000313" key="13">
    <source>
        <dbReference type="Proteomes" id="UP001594351"/>
    </source>
</evidence>
<comment type="subcellular location">
    <subcellularLocation>
        <location evidence="1">Cell inner membrane</location>
        <topology evidence="1">Multi-pass membrane protein</topology>
    </subcellularLocation>
    <subcellularLocation>
        <location evidence="9">Cell membrane</location>
        <topology evidence="9">Multi-pass membrane protein</topology>
    </subcellularLocation>
</comment>
<evidence type="ECO:0000256" key="2">
    <source>
        <dbReference type="ARBA" id="ARBA00007783"/>
    </source>
</evidence>
<evidence type="ECO:0000256" key="1">
    <source>
        <dbReference type="ARBA" id="ARBA00004429"/>
    </source>
</evidence>
<evidence type="ECO:0000259" key="11">
    <source>
        <dbReference type="PROSITE" id="PS51012"/>
    </source>
</evidence>
<keyword evidence="7 9" id="KW-1133">Transmembrane helix</keyword>
<sequence>MVGSKKQQAFPTREQGKGLSSGMEVSLDLPGIAWTLVRTDFKTRYYGSVLGFLWTLLNPIIIFVTLVTIFSFLFSSHESYGISLIIGLFIWDYFSEGSATGLMSLFTKGYLATKVKFPSWLLIATSSSNALLRLMVFSVSIMIYVMISRGFPGLDRILLYLLYMICLYFMVLGISLTTSLLFLWFRDLNQIWAVILQAGFFVAPIIYPLEILPEKYHFYLYLWPPTVIIQFSRAILLAYPVPTLTGHLCLVSMTMFIFIIGFITYRFLHYRAVERL</sequence>
<evidence type="ECO:0000256" key="6">
    <source>
        <dbReference type="ARBA" id="ARBA00022692"/>
    </source>
</evidence>
<proteinExistence type="inferred from homology"/>
<dbReference type="EMBL" id="JBHPBY010000103">
    <property type="protein sequence ID" value="MFC1850498.1"/>
    <property type="molecule type" value="Genomic_DNA"/>
</dbReference>
<evidence type="ECO:0000256" key="9">
    <source>
        <dbReference type="RuleBase" id="RU361157"/>
    </source>
</evidence>
<feature type="region of interest" description="Disordered" evidence="10">
    <location>
        <begin position="1"/>
        <end position="21"/>
    </location>
</feature>
<gene>
    <name evidence="12" type="ORF">ACFL27_09935</name>
</gene>
<evidence type="ECO:0000256" key="5">
    <source>
        <dbReference type="ARBA" id="ARBA00022519"/>
    </source>
</evidence>
<evidence type="ECO:0000256" key="10">
    <source>
        <dbReference type="SAM" id="MobiDB-lite"/>
    </source>
</evidence>
<keyword evidence="6 9" id="KW-0812">Transmembrane</keyword>
<feature type="domain" description="ABC transmembrane type-2" evidence="11">
    <location>
        <begin position="50"/>
        <end position="268"/>
    </location>
</feature>
<evidence type="ECO:0000256" key="7">
    <source>
        <dbReference type="ARBA" id="ARBA00022989"/>
    </source>
</evidence>
<reference evidence="12 13" key="1">
    <citation type="submission" date="2024-09" db="EMBL/GenBank/DDBJ databases">
        <title>Laminarin stimulates single cell rates of sulfate reduction while oxygen inhibits transcriptomic activity in coastal marine sediment.</title>
        <authorList>
            <person name="Lindsay M."/>
            <person name="Orcutt B."/>
            <person name="Emerson D."/>
            <person name="Stepanauskas R."/>
            <person name="D'Angelo T."/>
        </authorList>
    </citation>
    <scope>NUCLEOTIDE SEQUENCE [LARGE SCALE GENOMIC DNA]</scope>
    <source>
        <strain evidence="12">SAG AM-311-K15</strain>
    </source>
</reference>
<keyword evidence="4 9" id="KW-1003">Cell membrane</keyword>
<dbReference type="PANTHER" id="PTHR30413">
    <property type="entry name" value="INNER MEMBRANE TRANSPORT PERMEASE"/>
    <property type="match status" value="1"/>
</dbReference>
<name>A0ABV6YWR9_UNCC1</name>
<feature type="compositionally biased region" description="Polar residues" evidence="10">
    <location>
        <begin position="1"/>
        <end position="10"/>
    </location>
</feature>
<dbReference type="Pfam" id="PF01061">
    <property type="entry name" value="ABC2_membrane"/>
    <property type="match status" value="1"/>
</dbReference>
<evidence type="ECO:0000256" key="4">
    <source>
        <dbReference type="ARBA" id="ARBA00022475"/>
    </source>
</evidence>
<feature type="transmembrane region" description="Helical" evidence="9">
    <location>
        <begin position="157"/>
        <end position="185"/>
    </location>
</feature>
<evidence type="ECO:0000313" key="12">
    <source>
        <dbReference type="EMBL" id="MFC1850498.1"/>
    </source>
</evidence>
<keyword evidence="8 9" id="KW-0472">Membrane</keyword>
<evidence type="ECO:0000256" key="3">
    <source>
        <dbReference type="ARBA" id="ARBA00022448"/>
    </source>
</evidence>
<dbReference type="Proteomes" id="UP001594351">
    <property type="component" value="Unassembled WGS sequence"/>
</dbReference>
<feature type="transmembrane region" description="Helical" evidence="9">
    <location>
        <begin position="191"/>
        <end position="209"/>
    </location>
</feature>
<comment type="caution">
    <text evidence="12">The sequence shown here is derived from an EMBL/GenBank/DDBJ whole genome shotgun (WGS) entry which is preliminary data.</text>
</comment>
<dbReference type="PROSITE" id="PS51012">
    <property type="entry name" value="ABC_TM2"/>
    <property type="match status" value="1"/>
</dbReference>
<dbReference type="InterPro" id="IPR013525">
    <property type="entry name" value="ABC2_TM"/>
</dbReference>
<feature type="transmembrane region" description="Helical" evidence="9">
    <location>
        <begin position="81"/>
        <end position="107"/>
    </location>
</feature>
<dbReference type="InterPro" id="IPR047817">
    <property type="entry name" value="ABC2_TM_bact-type"/>
</dbReference>
<keyword evidence="3 9" id="KW-0813">Transport</keyword>
<feature type="transmembrane region" description="Helical" evidence="9">
    <location>
        <begin position="52"/>
        <end position="74"/>
    </location>
</feature>
<comment type="similarity">
    <text evidence="2 9">Belongs to the ABC-2 integral membrane protein family.</text>
</comment>
<dbReference type="PANTHER" id="PTHR30413:SF8">
    <property type="entry name" value="TRANSPORT PERMEASE PROTEIN"/>
    <property type="match status" value="1"/>
</dbReference>
<accession>A0ABV6YWR9</accession>